<dbReference type="SMART" id="SM00089">
    <property type="entry name" value="PKD"/>
    <property type="match status" value="10"/>
</dbReference>
<feature type="domain" description="PKD" evidence="7">
    <location>
        <begin position="961"/>
        <end position="1005"/>
    </location>
</feature>
<dbReference type="EMBL" id="VOOR01000019">
    <property type="protein sequence ID" value="TXB63111.1"/>
    <property type="molecule type" value="Genomic_DNA"/>
</dbReference>
<feature type="domain" description="PKD" evidence="7">
    <location>
        <begin position="455"/>
        <end position="533"/>
    </location>
</feature>
<keyword evidence="4" id="KW-1133">Transmembrane helix</keyword>
<dbReference type="PANTHER" id="PTHR46730">
    <property type="entry name" value="POLYCYSTIN-1"/>
    <property type="match status" value="1"/>
</dbReference>
<name>A0A5C6RL28_9BACT</name>
<dbReference type="GO" id="GO:0005886">
    <property type="term" value="C:plasma membrane"/>
    <property type="evidence" value="ECO:0007669"/>
    <property type="project" value="TreeGrafter"/>
</dbReference>
<evidence type="ECO:0000256" key="2">
    <source>
        <dbReference type="ARBA" id="ARBA00022692"/>
    </source>
</evidence>
<feature type="chain" id="PRO_5022879876" evidence="6">
    <location>
        <begin position="21"/>
        <end position="1177"/>
    </location>
</feature>
<evidence type="ECO:0000256" key="5">
    <source>
        <dbReference type="ARBA" id="ARBA00023136"/>
    </source>
</evidence>
<dbReference type="Gene3D" id="2.60.120.200">
    <property type="match status" value="1"/>
</dbReference>
<evidence type="ECO:0000256" key="1">
    <source>
        <dbReference type="ARBA" id="ARBA00004141"/>
    </source>
</evidence>
<dbReference type="InterPro" id="IPR013783">
    <property type="entry name" value="Ig-like_fold"/>
</dbReference>
<evidence type="ECO:0000256" key="4">
    <source>
        <dbReference type="ARBA" id="ARBA00022989"/>
    </source>
</evidence>
<dbReference type="Pfam" id="PF18911">
    <property type="entry name" value="PKD_4"/>
    <property type="match status" value="5"/>
</dbReference>
<dbReference type="PROSITE" id="PS50093">
    <property type="entry name" value="PKD"/>
    <property type="match status" value="10"/>
</dbReference>
<keyword evidence="2" id="KW-0812">Transmembrane</keyword>
<proteinExistence type="predicted"/>
<keyword evidence="9" id="KW-1185">Reference proteome</keyword>
<feature type="domain" description="PKD" evidence="7">
    <location>
        <begin position="1025"/>
        <end position="1091"/>
    </location>
</feature>
<dbReference type="OrthoDB" id="7794186at2"/>
<dbReference type="InterPro" id="IPR000601">
    <property type="entry name" value="PKD_dom"/>
</dbReference>
<dbReference type="InterPro" id="IPR022409">
    <property type="entry name" value="PKD/Chitinase_dom"/>
</dbReference>
<gene>
    <name evidence="8" type="ORF">FRY97_10660</name>
</gene>
<protein>
    <submittedName>
        <fullName evidence="8">PKD domain-containing protein</fullName>
    </submittedName>
</protein>
<evidence type="ECO:0000256" key="3">
    <source>
        <dbReference type="ARBA" id="ARBA00022737"/>
    </source>
</evidence>
<feature type="domain" description="PKD" evidence="7">
    <location>
        <begin position="563"/>
        <end position="607"/>
    </location>
</feature>
<organism evidence="8 9">
    <name type="scientific">Phaeodactylibacter luteus</name>
    <dbReference type="NCBI Taxonomy" id="1564516"/>
    <lineage>
        <taxon>Bacteria</taxon>
        <taxon>Pseudomonadati</taxon>
        <taxon>Bacteroidota</taxon>
        <taxon>Saprospiria</taxon>
        <taxon>Saprospirales</taxon>
        <taxon>Haliscomenobacteraceae</taxon>
        <taxon>Phaeodactylibacter</taxon>
    </lineage>
</organism>
<dbReference type="GO" id="GO:0005261">
    <property type="term" value="F:monoatomic cation channel activity"/>
    <property type="evidence" value="ECO:0007669"/>
    <property type="project" value="TreeGrafter"/>
</dbReference>
<accession>A0A5C6RL28</accession>
<feature type="domain" description="PKD" evidence="7">
    <location>
        <begin position="772"/>
        <end position="852"/>
    </location>
</feature>
<evidence type="ECO:0000313" key="8">
    <source>
        <dbReference type="EMBL" id="TXB63111.1"/>
    </source>
</evidence>
<keyword evidence="3" id="KW-0677">Repeat</keyword>
<dbReference type="PANTHER" id="PTHR46730:SF1">
    <property type="entry name" value="PLAT DOMAIN-CONTAINING PROTEIN"/>
    <property type="match status" value="1"/>
</dbReference>
<dbReference type="Pfam" id="PF00801">
    <property type="entry name" value="PKD"/>
    <property type="match status" value="3"/>
</dbReference>
<comment type="subcellular location">
    <subcellularLocation>
        <location evidence="1">Membrane</location>
        <topology evidence="1">Multi-pass membrane protein</topology>
    </subcellularLocation>
</comment>
<sequence length="1177" mass="124388">MHNFPLTLLISLLIFSGLTAQNTAPGIATPWNSVCAESYVAFFDTSSTIYTSWSWSFPGGTPSASSLQHPVVYYPVEGTYIATLNAQGAAGGSFGLSMPVTVGSPSEQVLFFENFEEGLAQWEVINPDGATTWRPSVVGGALLGSRAALMPNYNYDAEGQADALISPAIDCDGQESLFLDLDYAYQRHSPLFVDTFRIYVSTDNGATFPHLVYEGAESGQGNFATAPDGVSPFVPQSSEDWCFGEESPGCISVDLSPFSGTAALRIKLENTNQYGNNLYIDNVRLAGACGDSSLPPVAAFSADSIQGCAPMQVQFMDGSAGEPDSWQWFFPGGEPASSTLPNPIVTYESPGSYTVVLSVANEAGSDTEIRQSYIEVQSEPSAAFSFNLNGSTAAFESQAAPGTELLWDFGTGEQAASANPVYTFPAPGSYLVTLEAMNKCGTATFSVPVVVAGPPQAGFFTDFLSGCAPVLVQMINTSSADAADFSWSFPGGFPEASTEPDPIVSYESPGTYEVQLVVSNSTGADTLIQEIVVSGLPESAFIPQVLPGNLTVSFINNSINGLTFEWDFGDGSSSTEVMPVHTYSSPGLYMVSLTVYNECDAATSTAEFRLVLPPDASIQLPWDTFCAPASIAPVDAATGYVDTRLWIAQGASPDTAYGDAPTFVYASPGAYDIVLYVANAAGEATDTFPIWVTGQPEAAFTFETDGAAVDFINNSTGGLQWQWDFGDGSQLSGEEGPSHVYQAAGLYEVALIAINACGADTVMAAVEIILPPAAQFVLASSEGCAPFSVEVEAEGVAQTDEVLWLAPGASPPFSNEPMAAFTYAAAGQYELTLVVENMAGADTLVQPISVEALPIVGIEAEVEGYLVNFTAVGTLSSLLQWDFGDGATGEGGELSHLYAGPGDYEVVLTAANSCGETSDTLLLTLLPAPPTAAYEFLQGSGCAPFAATFINTSVGADSLHWSFENGLPPTSQEEMPTVVFESPGTYQVELVVWNESGADTASGEVLAIAPPAAGFSWEPGDNGLVAFSNQSQGDSLGFEWDFGDGAFSSAENPIHQYAINGTYEVMLTAWNSCDTQKTTAMVSVLTEARAEPVGQQHCRVQPNPTRGRAHFLADGYGAASLHLQLLHATGQMVWAQAWPEKRQYWSVEVPVYRFPRGLYWLRAEIGGQVVTLPLVVQ</sequence>
<feature type="domain" description="PKD" evidence="7">
    <location>
        <begin position="40"/>
        <end position="102"/>
    </location>
</feature>
<dbReference type="RefSeq" id="WP_147167514.1">
    <property type="nucleotide sequence ID" value="NZ_VOOR01000019.1"/>
</dbReference>
<dbReference type="AlphaFoldDB" id="A0A5C6RL28"/>
<dbReference type="SUPFAM" id="SSF49299">
    <property type="entry name" value="PKD domain"/>
    <property type="match status" value="11"/>
</dbReference>
<keyword evidence="5" id="KW-0472">Membrane</keyword>
<dbReference type="NCBIfam" id="NF038128">
    <property type="entry name" value="choice_anch_J"/>
    <property type="match status" value="1"/>
</dbReference>
<dbReference type="InterPro" id="IPR035986">
    <property type="entry name" value="PKD_dom_sf"/>
</dbReference>
<dbReference type="Proteomes" id="UP000321580">
    <property type="component" value="Unassembled WGS sequence"/>
</dbReference>
<evidence type="ECO:0000256" key="6">
    <source>
        <dbReference type="SAM" id="SignalP"/>
    </source>
</evidence>
<feature type="domain" description="PKD" evidence="7">
    <location>
        <begin position="721"/>
        <end position="775"/>
    </location>
</feature>
<feature type="domain" description="PKD" evidence="7">
    <location>
        <begin position="296"/>
        <end position="381"/>
    </location>
</feature>
<dbReference type="CDD" id="cd00146">
    <property type="entry name" value="PKD"/>
    <property type="match status" value="9"/>
</dbReference>
<dbReference type="Gene3D" id="2.60.40.10">
    <property type="entry name" value="Immunoglobulins"/>
    <property type="match status" value="10"/>
</dbReference>
<comment type="caution">
    <text evidence="8">The sequence shown here is derived from an EMBL/GenBank/DDBJ whole genome shotgun (WGS) entry which is preliminary data.</text>
</comment>
<feature type="domain" description="PKD" evidence="7">
    <location>
        <begin position="401"/>
        <end position="451"/>
    </location>
</feature>
<reference evidence="8 9" key="1">
    <citation type="submission" date="2019-08" db="EMBL/GenBank/DDBJ databases">
        <title>Genome of Phaeodactylibacter luteus.</title>
        <authorList>
            <person name="Bowman J.P."/>
        </authorList>
    </citation>
    <scope>NUCLEOTIDE SEQUENCE [LARGE SCALE GENOMIC DNA]</scope>
    <source>
        <strain evidence="8 9">KCTC 42180</strain>
    </source>
</reference>
<evidence type="ECO:0000259" key="7">
    <source>
        <dbReference type="PROSITE" id="PS50093"/>
    </source>
</evidence>
<feature type="domain" description="PKD" evidence="7">
    <location>
        <begin position="880"/>
        <end position="920"/>
    </location>
</feature>
<evidence type="ECO:0000313" key="9">
    <source>
        <dbReference type="Proteomes" id="UP000321580"/>
    </source>
</evidence>
<keyword evidence="6" id="KW-0732">Signal</keyword>
<dbReference type="GO" id="GO:0006816">
    <property type="term" value="P:calcium ion transport"/>
    <property type="evidence" value="ECO:0007669"/>
    <property type="project" value="TreeGrafter"/>
</dbReference>
<feature type="signal peptide" evidence="6">
    <location>
        <begin position="1"/>
        <end position="20"/>
    </location>
</feature>